<dbReference type="AlphaFoldDB" id="A0AAV8A414"/>
<dbReference type="GO" id="GO:0000338">
    <property type="term" value="P:protein deneddylation"/>
    <property type="evidence" value="ECO:0007669"/>
    <property type="project" value="TreeGrafter"/>
</dbReference>
<comment type="similarity">
    <text evidence="1">Belongs to the peptidase C48 family.</text>
</comment>
<dbReference type="PANTHER" id="PTHR46468">
    <property type="entry name" value="SENTRIN-SPECIFIC PROTEASE 8"/>
    <property type="match status" value="1"/>
</dbReference>
<keyword evidence="4" id="KW-0788">Thiol protease</keyword>
<keyword evidence="3" id="KW-0378">Hydrolase</keyword>
<dbReference type="PROSITE" id="PS50600">
    <property type="entry name" value="ULP_PROTEASE"/>
    <property type="match status" value="1"/>
</dbReference>
<dbReference type="InterPro" id="IPR044613">
    <property type="entry name" value="Nep1/2-like"/>
</dbReference>
<accession>A0AAV8A414</accession>
<dbReference type="EMBL" id="JANTQA010000016">
    <property type="protein sequence ID" value="KAJ3447288.1"/>
    <property type="molecule type" value="Genomic_DNA"/>
</dbReference>
<dbReference type="Proteomes" id="UP001146793">
    <property type="component" value="Unassembled WGS sequence"/>
</dbReference>
<dbReference type="Gene3D" id="3.40.395.10">
    <property type="entry name" value="Adenoviral Proteinase, Chain A"/>
    <property type="match status" value="1"/>
</dbReference>
<sequence>MEHILIYKSVTLYEEDLLPLQQPRTWLTDNQISFFYEYLTETIVKQSGKKILLMTPPILMLLSYTNSPQEIKEIFQASDLSKQEYIFLPINNKTDFDQFSGSHWSLLIFVKSLSTFFYYDSYSQGNYKIAKQFAKRLAPVLIPNNTQNEKVSKPNFVKVKSPQQENLFDCGVFLLAFTRFFVKSICAEKKEINDKFFDNKKNLSNHITQEIVTKLRKDLLKIINNLRKKKTEWN</sequence>
<dbReference type="InterPro" id="IPR003653">
    <property type="entry name" value="Peptidase_C48_C"/>
</dbReference>
<evidence type="ECO:0000256" key="3">
    <source>
        <dbReference type="ARBA" id="ARBA00022801"/>
    </source>
</evidence>
<dbReference type="GO" id="GO:0019784">
    <property type="term" value="F:deNEDDylase activity"/>
    <property type="evidence" value="ECO:0007669"/>
    <property type="project" value="InterPro"/>
</dbReference>
<protein>
    <submittedName>
        <fullName evidence="6">Sentrin-specific protease</fullName>
    </submittedName>
</protein>
<dbReference type="GO" id="GO:0008234">
    <property type="term" value="F:cysteine-type peptidase activity"/>
    <property type="evidence" value="ECO:0007669"/>
    <property type="project" value="UniProtKB-KW"/>
</dbReference>
<evidence type="ECO:0000256" key="2">
    <source>
        <dbReference type="ARBA" id="ARBA00022670"/>
    </source>
</evidence>
<evidence type="ECO:0000313" key="6">
    <source>
        <dbReference type="EMBL" id="KAJ3447288.1"/>
    </source>
</evidence>
<keyword evidence="2 6" id="KW-0645">Protease</keyword>
<comment type="caution">
    <text evidence="6">The sequence shown here is derived from an EMBL/GenBank/DDBJ whole genome shotgun (WGS) entry which is preliminary data.</text>
</comment>
<reference evidence="6" key="1">
    <citation type="submission" date="2022-08" db="EMBL/GenBank/DDBJ databases">
        <title>Novel sulphate-reducing endosymbionts in the free-living metamonad Anaeramoeba.</title>
        <authorList>
            <person name="Jerlstrom-Hultqvist J."/>
            <person name="Cepicka I."/>
            <person name="Gallot-Lavallee L."/>
            <person name="Salas-Leiva D."/>
            <person name="Curtis B.A."/>
            <person name="Zahonova K."/>
            <person name="Pipaliya S."/>
            <person name="Dacks J."/>
            <person name="Roger A.J."/>
        </authorList>
    </citation>
    <scope>NUCLEOTIDE SEQUENCE</scope>
    <source>
        <strain evidence="6">Busselton2</strain>
    </source>
</reference>
<evidence type="ECO:0000259" key="5">
    <source>
        <dbReference type="PROSITE" id="PS50600"/>
    </source>
</evidence>
<name>A0AAV8A414_9EUKA</name>
<dbReference type="Pfam" id="PF02902">
    <property type="entry name" value="Peptidase_C48"/>
    <property type="match status" value="1"/>
</dbReference>
<evidence type="ECO:0000256" key="4">
    <source>
        <dbReference type="ARBA" id="ARBA00022807"/>
    </source>
</evidence>
<feature type="domain" description="Ubiquitin-like protease family profile" evidence="5">
    <location>
        <begin position="10"/>
        <end position="181"/>
    </location>
</feature>
<dbReference type="GO" id="GO:0006508">
    <property type="term" value="P:proteolysis"/>
    <property type="evidence" value="ECO:0007669"/>
    <property type="project" value="UniProtKB-KW"/>
</dbReference>
<dbReference type="PANTHER" id="PTHR46468:SF1">
    <property type="entry name" value="SENTRIN-SPECIFIC PROTEASE 8"/>
    <property type="match status" value="1"/>
</dbReference>
<dbReference type="SUPFAM" id="SSF54001">
    <property type="entry name" value="Cysteine proteinases"/>
    <property type="match status" value="1"/>
</dbReference>
<gene>
    <name evidence="6" type="ORF">M0812_07516</name>
</gene>
<evidence type="ECO:0000256" key="1">
    <source>
        <dbReference type="ARBA" id="ARBA00005234"/>
    </source>
</evidence>
<proteinExistence type="inferred from homology"/>
<evidence type="ECO:0000313" key="7">
    <source>
        <dbReference type="Proteomes" id="UP001146793"/>
    </source>
</evidence>
<organism evidence="6 7">
    <name type="scientific">Anaeramoeba flamelloides</name>
    <dbReference type="NCBI Taxonomy" id="1746091"/>
    <lineage>
        <taxon>Eukaryota</taxon>
        <taxon>Metamonada</taxon>
        <taxon>Anaeramoebidae</taxon>
        <taxon>Anaeramoeba</taxon>
    </lineage>
</organism>
<dbReference type="InterPro" id="IPR038765">
    <property type="entry name" value="Papain-like_cys_pep_sf"/>
</dbReference>